<dbReference type="InterPro" id="IPR029058">
    <property type="entry name" value="AB_hydrolase_fold"/>
</dbReference>
<feature type="region of interest" description="Disordered" evidence="1">
    <location>
        <begin position="1"/>
        <end position="33"/>
    </location>
</feature>
<dbReference type="InterPro" id="IPR000073">
    <property type="entry name" value="AB_hydrolase_1"/>
</dbReference>
<feature type="compositionally biased region" description="Polar residues" evidence="1">
    <location>
        <begin position="1"/>
        <end position="13"/>
    </location>
</feature>
<dbReference type="Gene3D" id="3.40.50.1820">
    <property type="entry name" value="alpha/beta hydrolase"/>
    <property type="match status" value="1"/>
</dbReference>
<dbReference type="Proteomes" id="UP000005714">
    <property type="component" value="Unassembled WGS sequence"/>
</dbReference>
<dbReference type="STRING" id="585530.HMPREF0183_1693"/>
<protein>
    <recommendedName>
        <fullName evidence="2">AB hydrolase-1 domain-containing protein</fullName>
    </recommendedName>
</protein>
<proteinExistence type="predicted"/>
<feature type="domain" description="AB hydrolase-1" evidence="2">
    <location>
        <begin position="134"/>
        <end position="368"/>
    </location>
</feature>
<sequence>MRANGQTAGSNAQPVRKSTRPQQPANWGHGRERKLTPRHAAFAFCDRLCPTSAADTRKNRGRKARPALNSKVRNNEYRRLVRYPRGMALYPYAAFLPAGRRAAGKREPEETWWAWRGHSIHIARARRSDAPARILVIHGAGGNSAALWPLAAQLAERGLDIAAVDLPLYGRTVSPNPETVRYEDWVQLLINLVEAEHDGRPLTLLGASIGGMLAYEVAAQTSLVTTVAATCLLDPRDWRSRTHMTRFGPLGALGGVLSALARGRVASAMISMRWVANLSKMSRNPGLSNLCATDPRGGGAKVPLGFLASYMRYRHTSPEQVTTPIALLHPSRDAWTPVELSMRVFRRLASPDKVIMLRECGHFPIEEPGITDLVSAVLEITDKAHRSRG</sequence>
<keyword evidence="4" id="KW-1185">Reference proteome</keyword>
<dbReference type="Pfam" id="PF12697">
    <property type="entry name" value="Abhydrolase_6"/>
    <property type="match status" value="1"/>
</dbReference>
<reference evidence="3 4" key="1">
    <citation type="submission" date="2010-04" db="EMBL/GenBank/DDBJ databases">
        <authorList>
            <person name="Qin X."/>
            <person name="Bachman B."/>
            <person name="Battles P."/>
            <person name="Bell A."/>
            <person name="Bess C."/>
            <person name="Bickham C."/>
            <person name="Chaboub L."/>
            <person name="Chen D."/>
            <person name="Coyle M."/>
            <person name="Deiros D.R."/>
            <person name="Dinh H."/>
            <person name="Forbes L."/>
            <person name="Fowler G."/>
            <person name="Francisco L."/>
            <person name="Fu Q."/>
            <person name="Gubbala S."/>
            <person name="Hale W."/>
            <person name="Han Y."/>
            <person name="Hemphill L."/>
            <person name="Highlander S.K."/>
            <person name="Hirani K."/>
            <person name="Hogues M."/>
            <person name="Jackson L."/>
            <person name="Jakkamsetti A."/>
            <person name="Javaid M."/>
            <person name="Jiang H."/>
            <person name="Korchina V."/>
            <person name="Kovar C."/>
            <person name="Lara F."/>
            <person name="Lee S."/>
            <person name="Mata R."/>
            <person name="Mathew T."/>
            <person name="Moen C."/>
            <person name="Morales K."/>
            <person name="Munidasa M."/>
            <person name="Nazareth L."/>
            <person name="Ngo R."/>
            <person name="Nguyen L."/>
            <person name="Okwuonu G."/>
            <person name="Ongeri F."/>
            <person name="Patil S."/>
            <person name="Petrosino J."/>
            <person name="Pham C."/>
            <person name="Pham P."/>
            <person name="Pu L.-L."/>
            <person name="Puazo M."/>
            <person name="Raj R."/>
            <person name="Reid J."/>
            <person name="Rouhana J."/>
            <person name="Saada N."/>
            <person name="Shang Y."/>
            <person name="Simmons D."/>
            <person name="Thornton R."/>
            <person name="Warren J."/>
            <person name="Weissenberger G."/>
            <person name="Zhang J."/>
            <person name="Zhang L."/>
            <person name="Zhou C."/>
            <person name="Zhu D."/>
            <person name="Muzny D."/>
            <person name="Worley K."/>
            <person name="Gibbs R."/>
        </authorList>
    </citation>
    <scope>NUCLEOTIDE SEQUENCE [LARGE SCALE GENOMIC DNA]</scope>
    <source>
        <strain evidence="3 4">ATCC 49030</strain>
    </source>
</reference>
<name>D4YP33_9MICO</name>
<organism evidence="3 4">
    <name type="scientific">Brevibacterium mcbrellneri ATCC 49030</name>
    <dbReference type="NCBI Taxonomy" id="585530"/>
    <lineage>
        <taxon>Bacteria</taxon>
        <taxon>Bacillati</taxon>
        <taxon>Actinomycetota</taxon>
        <taxon>Actinomycetes</taxon>
        <taxon>Micrococcales</taxon>
        <taxon>Brevibacteriaceae</taxon>
        <taxon>Brevibacterium</taxon>
    </lineage>
</organism>
<dbReference type="GO" id="GO:0003824">
    <property type="term" value="F:catalytic activity"/>
    <property type="evidence" value="ECO:0007669"/>
    <property type="project" value="UniProtKB-ARBA"/>
</dbReference>
<dbReference type="SUPFAM" id="SSF53474">
    <property type="entry name" value="alpha/beta-Hydrolases"/>
    <property type="match status" value="1"/>
</dbReference>
<evidence type="ECO:0000313" key="4">
    <source>
        <dbReference type="Proteomes" id="UP000005714"/>
    </source>
</evidence>
<evidence type="ECO:0000256" key="1">
    <source>
        <dbReference type="SAM" id="MobiDB-lite"/>
    </source>
</evidence>
<evidence type="ECO:0000259" key="2">
    <source>
        <dbReference type="Pfam" id="PF12697"/>
    </source>
</evidence>
<dbReference type="PANTHER" id="PTHR46438">
    <property type="entry name" value="ALPHA/BETA-HYDROLASES SUPERFAMILY PROTEIN"/>
    <property type="match status" value="1"/>
</dbReference>
<accession>D4YP33</accession>
<dbReference type="eggNOG" id="COG2267">
    <property type="taxonomic scope" value="Bacteria"/>
</dbReference>
<dbReference type="AlphaFoldDB" id="D4YP33"/>
<evidence type="ECO:0000313" key="3">
    <source>
        <dbReference type="EMBL" id="EFG46990.1"/>
    </source>
</evidence>
<comment type="caution">
    <text evidence="3">The sequence shown here is derived from an EMBL/GenBank/DDBJ whole genome shotgun (WGS) entry which is preliminary data.</text>
</comment>
<dbReference type="EMBL" id="ADNU01000047">
    <property type="protein sequence ID" value="EFG46990.1"/>
    <property type="molecule type" value="Genomic_DNA"/>
</dbReference>
<gene>
    <name evidence="3" type="ORF">HMPREF0183_1693</name>
</gene>